<protein>
    <submittedName>
        <fullName evidence="2">Uncharacterized protein</fullName>
    </submittedName>
</protein>
<proteinExistence type="predicted"/>
<feature type="compositionally biased region" description="Basic and acidic residues" evidence="1">
    <location>
        <begin position="114"/>
        <end position="130"/>
    </location>
</feature>
<sequence length="147" mass="15578">MTLLVAHTLGAPYHGPEPKPVVRPDGYLADTHDVASAKNLHLGALSQAAAHSGGDNHYEDHEGGEGHHTAYHGPQAVPKVLPDGHIADTHEVSAAKKAHLAALAEAHSHNPGSSHDEHHEDNHEHHDRYHGPLAKPVVLPSGHLADT</sequence>
<feature type="non-terminal residue" evidence="2">
    <location>
        <position position="147"/>
    </location>
</feature>
<evidence type="ECO:0000256" key="1">
    <source>
        <dbReference type="SAM" id="MobiDB-lite"/>
    </source>
</evidence>
<gene>
    <name evidence="2" type="ORF">g.7008</name>
</gene>
<feature type="compositionally biased region" description="Basic and acidic residues" evidence="1">
    <location>
        <begin position="85"/>
        <end position="94"/>
    </location>
</feature>
<dbReference type="AlphaFoldDB" id="A0A1B6FG56"/>
<dbReference type="EMBL" id="GECZ01020588">
    <property type="protein sequence ID" value="JAS49181.1"/>
    <property type="molecule type" value="Transcribed_RNA"/>
</dbReference>
<evidence type="ECO:0000313" key="2">
    <source>
        <dbReference type="EMBL" id="JAS49181.1"/>
    </source>
</evidence>
<accession>A0A1B6FG56</accession>
<organism evidence="2">
    <name type="scientific">Cuerna arida</name>
    <dbReference type="NCBI Taxonomy" id="1464854"/>
    <lineage>
        <taxon>Eukaryota</taxon>
        <taxon>Metazoa</taxon>
        <taxon>Ecdysozoa</taxon>
        <taxon>Arthropoda</taxon>
        <taxon>Hexapoda</taxon>
        <taxon>Insecta</taxon>
        <taxon>Pterygota</taxon>
        <taxon>Neoptera</taxon>
        <taxon>Paraneoptera</taxon>
        <taxon>Hemiptera</taxon>
        <taxon>Auchenorrhyncha</taxon>
        <taxon>Membracoidea</taxon>
        <taxon>Cicadellidae</taxon>
        <taxon>Cicadellinae</taxon>
        <taxon>Proconiini</taxon>
        <taxon>Cuerna</taxon>
    </lineage>
</organism>
<reference evidence="2" key="1">
    <citation type="submission" date="2015-11" db="EMBL/GenBank/DDBJ databases">
        <title>De novo transcriptome assembly of four potential Pierce s Disease insect vectors from Arizona vineyards.</title>
        <authorList>
            <person name="Tassone E.E."/>
        </authorList>
    </citation>
    <scope>NUCLEOTIDE SEQUENCE</scope>
</reference>
<feature type="compositionally biased region" description="Basic and acidic residues" evidence="1">
    <location>
        <begin position="54"/>
        <end position="68"/>
    </location>
</feature>
<name>A0A1B6FG56_9HEMI</name>
<feature type="region of interest" description="Disordered" evidence="1">
    <location>
        <begin position="45"/>
        <end position="147"/>
    </location>
</feature>